<dbReference type="RefSeq" id="WP_274684011.1">
    <property type="nucleotide sequence ID" value="NZ_JAKNBA010000100.1"/>
</dbReference>
<dbReference type="EMBL" id="JAKNBA010000100">
    <property type="protein sequence ID" value="MDE1244268.1"/>
    <property type="molecule type" value="Genomic_DNA"/>
</dbReference>
<dbReference type="AlphaFoldDB" id="A0A9X4F0N9"/>
<accession>A0A9X4F0N9</accession>
<name>A0A9X4F0N9_9VIBR</name>
<proteinExistence type="predicted"/>
<dbReference type="Proteomes" id="UP001140979">
    <property type="component" value="Unassembled WGS sequence"/>
</dbReference>
<protein>
    <submittedName>
        <fullName evidence="1">Uncharacterized protein</fullName>
    </submittedName>
</protein>
<gene>
    <name evidence="1" type="ORF">L9W94_19475</name>
</gene>
<sequence>MTRLHRFIGSDSARAAQTLAILAIYGALEIYTDLLEKGTEVTWNDWKLSIEQA</sequence>
<evidence type="ECO:0000313" key="1">
    <source>
        <dbReference type="EMBL" id="MDE1244268.1"/>
    </source>
</evidence>
<evidence type="ECO:0000313" key="2">
    <source>
        <dbReference type="Proteomes" id="UP001140979"/>
    </source>
</evidence>
<organism evidence="1 2">
    <name type="scientific">Vibrio aestuarianus</name>
    <dbReference type="NCBI Taxonomy" id="28171"/>
    <lineage>
        <taxon>Bacteria</taxon>
        <taxon>Pseudomonadati</taxon>
        <taxon>Pseudomonadota</taxon>
        <taxon>Gammaproteobacteria</taxon>
        <taxon>Vibrionales</taxon>
        <taxon>Vibrionaceae</taxon>
        <taxon>Vibrio</taxon>
    </lineage>
</organism>
<reference evidence="1" key="1">
    <citation type="submission" date="2022-02" db="EMBL/GenBank/DDBJ databases">
        <title>Emergence and expansion in Europe of a Vibrio aestuarianus clonal complex pathogenic for oysters.</title>
        <authorList>
            <person name="Mesnil A."/>
            <person name="Travers M.-A."/>
        </authorList>
    </citation>
    <scope>NUCLEOTIDE SEQUENCE</scope>
    <source>
        <strain evidence="1">19_064_11T1</strain>
    </source>
</reference>
<comment type="caution">
    <text evidence="1">The sequence shown here is derived from an EMBL/GenBank/DDBJ whole genome shotgun (WGS) entry which is preliminary data.</text>
</comment>